<sequence>MLFYSKVGKLALRERLLDKIPWRGDESVLDVGCGRGLLAVGAAKRVSSGTVTGVDVW</sequence>
<dbReference type="GO" id="GO:0005840">
    <property type="term" value="C:ribosome"/>
    <property type="evidence" value="ECO:0007669"/>
    <property type="project" value="UniProtKB-KW"/>
</dbReference>
<dbReference type="InterPro" id="IPR029063">
    <property type="entry name" value="SAM-dependent_MTases_sf"/>
</dbReference>
<dbReference type="SUPFAM" id="SSF53335">
    <property type="entry name" value="S-adenosyl-L-methionine-dependent methyltransferases"/>
    <property type="match status" value="1"/>
</dbReference>
<dbReference type="AlphaFoldDB" id="A0A7V8SXB9"/>
<dbReference type="Pfam" id="PF06325">
    <property type="entry name" value="PrmA"/>
    <property type="match status" value="1"/>
</dbReference>
<keyword evidence="1" id="KW-0689">Ribosomal protein</keyword>
<comment type="caution">
    <text evidence="1">The sequence shown here is derived from an EMBL/GenBank/DDBJ whole genome shotgun (WGS) entry which is preliminary data.</text>
</comment>
<protein>
    <submittedName>
        <fullName evidence="1">50S ribosomal protein L11 methyltransferase</fullName>
    </submittedName>
</protein>
<keyword evidence="1" id="KW-0808">Transferase</keyword>
<feature type="non-terminal residue" evidence="1">
    <location>
        <position position="57"/>
    </location>
</feature>
<dbReference type="Proteomes" id="UP000567293">
    <property type="component" value="Unassembled WGS sequence"/>
</dbReference>
<dbReference type="Gene3D" id="3.40.50.150">
    <property type="entry name" value="Vaccinia Virus protein VP39"/>
    <property type="match status" value="1"/>
</dbReference>
<keyword evidence="1" id="KW-0687">Ribonucleoprotein</keyword>
<dbReference type="GO" id="GO:0008168">
    <property type="term" value="F:methyltransferase activity"/>
    <property type="evidence" value="ECO:0007669"/>
    <property type="project" value="UniProtKB-KW"/>
</dbReference>
<name>A0A7V8SXB9_9BACT</name>
<reference evidence="1" key="1">
    <citation type="submission" date="2020-06" db="EMBL/GenBank/DDBJ databases">
        <title>Legume-microbial interactions unlock mineral nutrients during tropical forest succession.</title>
        <authorList>
            <person name="Epihov D.Z."/>
        </authorList>
    </citation>
    <scope>NUCLEOTIDE SEQUENCE [LARGE SCALE GENOMIC DNA]</scope>
    <source>
        <strain evidence="1">Pan2503</strain>
    </source>
</reference>
<evidence type="ECO:0000313" key="1">
    <source>
        <dbReference type="EMBL" id="MBA0085829.1"/>
    </source>
</evidence>
<organism evidence="1 2">
    <name type="scientific">Candidatus Acidiferrum panamense</name>
    <dbReference type="NCBI Taxonomy" id="2741543"/>
    <lineage>
        <taxon>Bacteria</taxon>
        <taxon>Pseudomonadati</taxon>
        <taxon>Acidobacteriota</taxon>
        <taxon>Terriglobia</taxon>
        <taxon>Candidatus Acidiferrales</taxon>
        <taxon>Candidatus Acidiferrum</taxon>
    </lineage>
</organism>
<gene>
    <name evidence="1" type="ORF">HRJ53_12600</name>
</gene>
<dbReference type="EMBL" id="JACDQQ010001230">
    <property type="protein sequence ID" value="MBA0085829.1"/>
    <property type="molecule type" value="Genomic_DNA"/>
</dbReference>
<keyword evidence="1" id="KW-0489">Methyltransferase</keyword>
<proteinExistence type="predicted"/>
<accession>A0A7V8SXB9</accession>
<evidence type="ECO:0000313" key="2">
    <source>
        <dbReference type="Proteomes" id="UP000567293"/>
    </source>
</evidence>
<keyword evidence="2" id="KW-1185">Reference proteome</keyword>
<dbReference type="GO" id="GO:0032259">
    <property type="term" value="P:methylation"/>
    <property type="evidence" value="ECO:0007669"/>
    <property type="project" value="UniProtKB-KW"/>
</dbReference>